<keyword evidence="1" id="KW-0547">Nucleotide-binding</keyword>
<dbReference type="PROSITE" id="PS00107">
    <property type="entry name" value="PROTEIN_KINASE_ATP"/>
    <property type="match status" value="1"/>
</dbReference>
<dbReference type="AlphaFoldDB" id="A0A5N6VRR1"/>
<evidence type="ECO:0000313" key="4">
    <source>
        <dbReference type="Proteomes" id="UP000325433"/>
    </source>
</evidence>
<proteinExistence type="predicted"/>
<name>A0A5N6VRR1_9EURO</name>
<dbReference type="InterPro" id="IPR017441">
    <property type="entry name" value="Protein_kinase_ATP_BS"/>
</dbReference>
<accession>A0A5N6VRR1</accession>
<dbReference type="GO" id="GO:0005524">
    <property type="term" value="F:ATP binding"/>
    <property type="evidence" value="ECO:0007669"/>
    <property type="project" value="UniProtKB-UniRule"/>
</dbReference>
<protein>
    <recommendedName>
        <fullName evidence="2">Protein kinase domain-containing protein</fullName>
    </recommendedName>
</protein>
<evidence type="ECO:0000256" key="1">
    <source>
        <dbReference type="PROSITE-ProRule" id="PRU10141"/>
    </source>
</evidence>
<evidence type="ECO:0000313" key="3">
    <source>
        <dbReference type="EMBL" id="KAE8311012.1"/>
    </source>
</evidence>
<dbReference type="GO" id="GO:0004672">
    <property type="term" value="F:protein kinase activity"/>
    <property type="evidence" value="ECO:0007669"/>
    <property type="project" value="InterPro"/>
</dbReference>
<reference evidence="4" key="1">
    <citation type="submission" date="2019-04" db="EMBL/GenBank/DDBJ databases">
        <title>Friends and foes A comparative genomics studyof 23 Aspergillus species from section Flavi.</title>
        <authorList>
            <consortium name="DOE Joint Genome Institute"/>
            <person name="Kjaerbolling I."/>
            <person name="Vesth T."/>
            <person name="Frisvad J.C."/>
            <person name="Nybo J.L."/>
            <person name="Theobald S."/>
            <person name="Kildgaard S."/>
            <person name="Isbrandt T."/>
            <person name="Kuo A."/>
            <person name="Sato A."/>
            <person name="Lyhne E.K."/>
            <person name="Kogle M.E."/>
            <person name="Wiebenga A."/>
            <person name="Kun R.S."/>
            <person name="Lubbers R.J."/>
            <person name="Makela M.R."/>
            <person name="Barry K."/>
            <person name="Chovatia M."/>
            <person name="Clum A."/>
            <person name="Daum C."/>
            <person name="Haridas S."/>
            <person name="He G."/>
            <person name="LaButti K."/>
            <person name="Lipzen A."/>
            <person name="Mondo S."/>
            <person name="Riley R."/>
            <person name="Salamov A."/>
            <person name="Simmons B.A."/>
            <person name="Magnuson J.K."/>
            <person name="Henrissat B."/>
            <person name="Mortensen U.H."/>
            <person name="Larsen T.O."/>
            <person name="Devries R.P."/>
            <person name="Grigoriev I.V."/>
            <person name="Machida M."/>
            <person name="Baker S.E."/>
            <person name="Andersen M.R."/>
        </authorList>
    </citation>
    <scope>NUCLEOTIDE SEQUENCE [LARGE SCALE GENOMIC DNA]</scope>
    <source>
        <strain evidence="4">CBS 130015</strain>
    </source>
</reference>
<evidence type="ECO:0000259" key="2">
    <source>
        <dbReference type="PROSITE" id="PS50011"/>
    </source>
</evidence>
<sequence length="352" mass="40880">MSFSLDYNTLNGIPKPELPYVEGYEFSVIEYFPPEPQNKRSALTPDEAAKRVTTDVLTRCLIRNPISGQLGTRCLRLKVHKAIRVGDGKTSQIVLVDVISGQLPNSRVVAKLYDPLYYDHADDDVDPFLFVDVEYTRESAAYRYLQGQGQECIPDYYGSYSMDISYSDCQRRTVRLILLEHIAGLPMTALCPKDFPEDFQKAVMKKIVDVESQLYKINLRHCDTFPRNIIIQGINLNLSELHIKFIDFGHSIIGRSPDPQNGDLEKEFLPGLYISPLLRWFKTWGREPICNFDDWVNWDWNEWLFETYQSDMKHITPDMLQKWLPDRARQQYMLKARELGDGTFFSFSPTYV</sequence>
<dbReference type="PROSITE" id="PS50011">
    <property type="entry name" value="PROTEIN_KINASE_DOM"/>
    <property type="match status" value="1"/>
</dbReference>
<organism evidence="3 4">
    <name type="scientific">Aspergillus transmontanensis</name>
    <dbReference type="NCBI Taxonomy" id="1034304"/>
    <lineage>
        <taxon>Eukaryota</taxon>
        <taxon>Fungi</taxon>
        <taxon>Dikarya</taxon>
        <taxon>Ascomycota</taxon>
        <taxon>Pezizomycotina</taxon>
        <taxon>Eurotiomycetes</taxon>
        <taxon>Eurotiomycetidae</taxon>
        <taxon>Eurotiales</taxon>
        <taxon>Aspergillaceae</taxon>
        <taxon>Aspergillus</taxon>
        <taxon>Aspergillus subgen. Circumdati</taxon>
    </lineage>
</organism>
<feature type="binding site" evidence="1">
    <location>
        <position position="111"/>
    </location>
    <ligand>
        <name>ATP</name>
        <dbReference type="ChEBI" id="CHEBI:30616"/>
    </ligand>
</feature>
<keyword evidence="4" id="KW-1185">Reference proteome</keyword>
<gene>
    <name evidence="3" type="ORF">BDV41DRAFT_543319</name>
</gene>
<keyword evidence="1" id="KW-0067">ATP-binding</keyword>
<dbReference type="SUPFAM" id="SSF56112">
    <property type="entry name" value="Protein kinase-like (PK-like)"/>
    <property type="match status" value="1"/>
</dbReference>
<feature type="domain" description="Protein kinase" evidence="2">
    <location>
        <begin position="79"/>
        <end position="352"/>
    </location>
</feature>
<dbReference type="InterPro" id="IPR000719">
    <property type="entry name" value="Prot_kinase_dom"/>
</dbReference>
<dbReference type="InterPro" id="IPR011009">
    <property type="entry name" value="Kinase-like_dom_sf"/>
</dbReference>
<dbReference type="EMBL" id="ML738347">
    <property type="protein sequence ID" value="KAE8311012.1"/>
    <property type="molecule type" value="Genomic_DNA"/>
</dbReference>
<dbReference type="Proteomes" id="UP000325433">
    <property type="component" value="Unassembled WGS sequence"/>
</dbReference>